<evidence type="ECO:0000256" key="5">
    <source>
        <dbReference type="ARBA" id="ARBA00022490"/>
    </source>
</evidence>
<dbReference type="InterPro" id="IPR013785">
    <property type="entry name" value="Aldolase_TIM"/>
</dbReference>
<evidence type="ECO:0000256" key="9">
    <source>
        <dbReference type="ARBA" id="ARBA00048810"/>
    </source>
</evidence>
<evidence type="ECO:0000256" key="7">
    <source>
        <dbReference type="ARBA" id="ARBA00023126"/>
    </source>
</evidence>
<comment type="catalytic activity">
    <reaction evidence="9">
        <text>D-sedoheptulose 7-phosphate + D-glyceraldehyde 3-phosphate = D-erythrose 4-phosphate + beta-D-fructose 6-phosphate</text>
        <dbReference type="Rhea" id="RHEA:17053"/>
        <dbReference type="ChEBI" id="CHEBI:16897"/>
        <dbReference type="ChEBI" id="CHEBI:57483"/>
        <dbReference type="ChEBI" id="CHEBI:57634"/>
        <dbReference type="ChEBI" id="CHEBI:59776"/>
        <dbReference type="EC" id="2.2.1.2"/>
    </reaction>
</comment>
<dbReference type="CDD" id="cd00955">
    <property type="entry name" value="Transaldolase_like"/>
    <property type="match status" value="1"/>
</dbReference>
<proteinExistence type="inferred from homology"/>
<evidence type="ECO:0000256" key="3">
    <source>
        <dbReference type="ARBA" id="ARBA00004959"/>
    </source>
</evidence>
<reference evidence="11" key="1">
    <citation type="submission" date="2020-05" db="EMBL/GenBank/DDBJ databases">
        <authorList>
            <person name="Chiriac C."/>
            <person name="Salcher M."/>
            <person name="Ghai R."/>
            <person name="Kavagutti S V."/>
        </authorList>
    </citation>
    <scope>NUCLEOTIDE SEQUENCE</scope>
</reference>
<protein>
    <submittedName>
        <fullName evidence="11">Unannotated protein</fullName>
    </submittedName>
</protein>
<keyword evidence="5" id="KW-0963">Cytoplasm</keyword>
<name>A0A6J7UKH0_9ZZZZ</name>
<dbReference type="UniPathway" id="UPA00115"/>
<dbReference type="GO" id="GO:0005737">
    <property type="term" value="C:cytoplasm"/>
    <property type="evidence" value="ECO:0007669"/>
    <property type="project" value="UniProtKB-SubCell"/>
</dbReference>
<dbReference type="GO" id="GO:0004801">
    <property type="term" value="F:transaldolase activity"/>
    <property type="evidence" value="ECO:0007669"/>
    <property type="project" value="UniProtKB-EC"/>
</dbReference>
<dbReference type="NCBIfam" id="TIGR00876">
    <property type="entry name" value="tal_mycobact"/>
    <property type="match status" value="1"/>
</dbReference>
<gene>
    <name evidence="10" type="ORF">UFOPK4098_00152</name>
    <name evidence="11" type="ORF">UFOPK4347_00935</name>
</gene>
<dbReference type="PANTHER" id="PTHR10683">
    <property type="entry name" value="TRANSALDOLASE"/>
    <property type="match status" value="1"/>
</dbReference>
<evidence type="ECO:0000256" key="8">
    <source>
        <dbReference type="ARBA" id="ARBA00023270"/>
    </source>
</evidence>
<dbReference type="GO" id="GO:0006098">
    <property type="term" value="P:pentose-phosphate shunt"/>
    <property type="evidence" value="ECO:0007669"/>
    <property type="project" value="UniProtKB-UniPathway"/>
</dbReference>
<dbReference type="PANTHER" id="PTHR10683:SF31">
    <property type="entry name" value="TRANSALDOLASE"/>
    <property type="match status" value="1"/>
</dbReference>
<keyword evidence="8" id="KW-0704">Schiff base</keyword>
<dbReference type="EMBL" id="CAFBQU010000021">
    <property type="protein sequence ID" value="CAB5065436.1"/>
    <property type="molecule type" value="Genomic_DNA"/>
</dbReference>
<evidence type="ECO:0000313" key="11">
    <source>
        <dbReference type="EMBL" id="CAB5065436.1"/>
    </source>
</evidence>
<dbReference type="Gene3D" id="3.20.20.70">
    <property type="entry name" value="Aldolase class I"/>
    <property type="match status" value="1"/>
</dbReference>
<comment type="function">
    <text evidence="1">Transaldolase is important for the balance of metabolites in the pentose-phosphate pathway.</text>
</comment>
<dbReference type="AlphaFoldDB" id="A0A6J7UKH0"/>
<organism evidence="11">
    <name type="scientific">freshwater metagenome</name>
    <dbReference type="NCBI Taxonomy" id="449393"/>
    <lineage>
        <taxon>unclassified sequences</taxon>
        <taxon>metagenomes</taxon>
        <taxon>ecological metagenomes</taxon>
    </lineage>
</organism>
<evidence type="ECO:0000256" key="6">
    <source>
        <dbReference type="ARBA" id="ARBA00022679"/>
    </source>
</evidence>
<dbReference type="PIRSF" id="PIRSF036915">
    <property type="entry name" value="Trnald_Bac_Plnt"/>
    <property type="match status" value="1"/>
</dbReference>
<dbReference type="GO" id="GO:0005975">
    <property type="term" value="P:carbohydrate metabolic process"/>
    <property type="evidence" value="ECO:0007669"/>
    <property type="project" value="InterPro"/>
</dbReference>
<evidence type="ECO:0000256" key="4">
    <source>
        <dbReference type="ARBA" id="ARBA00008426"/>
    </source>
</evidence>
<evidence type="ECO:0000256" key="1">
    <source>
        <dbReference type="ARBA" id="ARBA00003518"/>
    </source>
</evidence>
<dbReference type="PROSITE" id="PS00958">
    <property type="entry name" value="TRANSALDOLASE_2"/>
    <property type="match status" value="1"/>
</dbReference>
<dbReference type="InterPro" id="IPR004732">
    <property type="entry name" value="Transaldolase_2"/>
</dbReference>
<comment type="similarity">
    <text evidence="4">Belongs to the transaldolase family. Type 2 subfamily.</text>
</comment>
<dbReference type="HAMAP" id="MF_00493">
    <property type="entry name" value="Transaldolase_2"/>
    <property type="match status" value="1"/>
</dbReference>
<comment type="pathway">
    <text evidence="3">Carbohydrate degradation; pentose phosphate pathway.</text>
</comment>
<dbReference type="InterPro" id="IPR018225">
    <property type="entry name" value="Transaldolase_AS"/>
</dbReference>
<sequence>MAESSSSRLIDLFQKHGQSPWLDNLRRNYITTGQLERYLALGVRGLTSNPTIFQKAIQDSSDYDEQLVQLSTRQLSVADTYWELVLKDISDAAEVFSELFKKTEGQDGHVSVEVDPHLSYDADATVQAAIALRSRLKVPNVLIKIPATTAGLIAIENLVSRGFNINVTLIFSLERYEAVLEAYVSGLEKLALESPEKVKDVVGVASFFISRVDAVVDMELAALDTAISHKFAGKSAILQAQMAYLHFLSVEQSQRWKKLEAIGAHLQRPLWASTSPKNPLYKDTLYVDELIGRNTVNTIPEDTMLAFYDHGVASQSLQETPGDTPHLWNELLSTGIDFVSISQKLEADGVRSFEQSFDALLESLDTKIRDIRGR</sequence>
<evidence type="ECO:0000313" key="10">
    <source>
        <dbReference type="EMBL" id="CAB5008602.1"/>
    </source>
</evidence>
<dbReference type="NCBIfam" id="NF002881">
    <property type="entry name" value="PRK03343.1"/>
    <property type="match status" value="1"/>
</dbReference>
<comment type="subcellular location">
    <subcellularLocation>
        <location evidence="2">Cytoplasm</location>
    </subcellularLocation>
</comment>
<evidence type="ECO:0000256" key="2">
    <source>
        <dbReference type="ARBA" id="ARBA00004496"/>
    </source>
</evidence>
<dbReference type="InterPro" id="IPR001585">
    <property type="entry name" value="TAL/FSA"/>
</dbReference>
<dbReference type="Pfam" id="PF00923">
    <property type="entry name" value="TAL_FSA"/>
    <property type="match status" value="1"/>
</dbReference>
<dbReference type="SUPFAM" id="SSF51569">
    <property type="entry name" value="Aldolase"/>
    <property type="match status" value="1"/>
</dbReference>
<keyword evidence="7" id="KW-0570">Pentose shunt</keyword>
<keyword evidence="6" id="KW-0808">Transferase</keyword>
<accession>A0A6J7UKH0</accession>
<dbReference type="EMBL" id="CAFBPN010000003">
    <property type="protein sequence ID" value="CAB5008602.1"/>
    <property type="molecule type" value="Genomic_DNA"/>
</dbReference>